<gene>
    <name evidence="2" type="ORF">FA15DRAFT_753398</name>
</gene>
<proteinExistence type="predicted"/>
<evidence type="ECO:0008006" key="4">
    <source>
        <dbReference type="Google" id="ProtNLM"/>
    </source>
</evidence>
<sequence>MDHPVLPPEILDLAIGDLTNDRATLLMASLTCRRFRHTCQKMLFTTYRLSEHNLGRDPLSPPERLLKTFETFPHLASCIQTLVVCDGSDLYPDYDNSEIQKRLFDACRRPLPLIYAQIKTPKRLEINAPGSSRQWSAIPVHFSLRSKGRPRHPAFVVVHVPQTAGALPAVGVLHSQPEIPIREWRPPDLPQSCQASSTGRLADTTPPPDFNNPKKLDLESMEELTFYRDGEEATRPGFPIIIFVDFRKTPQLRFLRIRIGFSTAVDDPEQRMDSFVKWLKNVKSCPNLKVLTVRLVLDNGPNSLFPRIATLLEELFLELDIETTNLVLCSHFVLETSKTYFSRLKPESFNLTHAVHHARPYPSYYNYNY</sequence>
<organism evidence="2 3">
    <name type="scientific">Coprinopsis marcescibilis</name>
    <name type="common">Agaric fungus</name>
    <name type="synonym">Psathyrella marcescibilis</name>
    <dbReference type="NCBI Taxonomy" id="230819"/>
    <lineage>
        <taxon>Eukaryota</taxon>
        <taxon>Fungi</taxon>
        <taxon>Dikarya</taxon>
        <taxon>Basidiomycota</taxon>
        <taxon>Agaricomycotina</taxon>
        <taxon>Agaricomycetes</taxon>
        <taxon>Agaricomycetidae</taxon>
        <taxon>Agaricales</taxon>
        <taxon>Agaricineae</taxon>
        <taxon>Psathyrellaceae</taxon>
        <taxon>Coprinopsis</taxon>
    </lineage>
</organism>
<accession>A0A5C3L7F9</accession>
<name>A0A5C3L7F9_COPMA</name>
<evidence type="ECO:0000256" key="1">
    <source>
        <dbReference type="SAM" id="MobiDB-lite"/>
    </source>
</evidence>
<protein>
    <recommendedName>
        <fullName evidence="4">F-box domain-containing protein</fullName>
    </recommendedName>
</protein>
<evidence type="ECO:0000313" key="3">
    <source>
        <dbReference type="Proteomes" id="UP000307440"/>
    </source>
</evidence>
<feature type="region of interest" description="Disordered" evidence="1">
    <location>
        <begin position="183"/>
        <end position="213"/>
    </location>
</feature>
<dbReference type="AlphaFoldDB" id="A0A5C3L7F9"/>
<dbReference type="EMBL" id="ML210155">
    <property type="protein sequence ID" value="TFK28483.1"/>
    <property type="molecule type" value="Genomic_DNA"/>
</dbReference>
<evidence type="ECO:0000313" key="2">
    <source>
        <dbReference type="EMBL" id="TFK28483.1"/>
    </source>
</evidence>
<dbReference type="Proteomes" id="UP000307440">
    <property type="component" value="Unassembled WGS sequence"/>
</dbReference>
<reference evidence="2 3" key="1">
    <citation type="journal article" date="2019" name="Nat. Ecol. Evol.">
        <title>Megaphylogeny resolves global patterns of mushroom evolution.</title>
        <authorList>
            <person name="Varga T."/>
            <person name="Krizsan K."/>
            <person name="Foldi C."/>
            <person name="Dima B."/>
            <person name="Sanchez-Garcia M."/>
            <person name="Sanchez-Ramirez S."/>
            <person name="Szollosi G.J."/>
            <person name="Szarkandi J.G."/>
            <person name="Papp V."/>
            <person name="Albert L."/>
            <person name="Andreopoulos W."/>
            <person name="Angelini C."/>
            <person name="Antonin V."/>
            <person name="Barry K.W."/>
            <person name="Bougher N.L."/>
            <person name="Buchanan P."/>
            <person name="Buyck B."/>
            <person name="Bense V."/>
            <person name="Catcheside P."/>
            <person name="Chovatia M."/>
            <person name="Cooper J."/>
            <person name="Damon W."/>
            <person name="Desjardin D."/>
            <person name="Finy P."/>
            <person name="Geml J."/>
            <person name="Haridas S."/>
            <person name="Hughes K."/>
            <person name="Justo A."/>
            <person name="Karasinski D."/>
            <person name="Kautmanova I."/>
            <person name="Kiss B."/>
            <person name="Kocsube S."/>
            <person name="Kotiranta H."/>
            <person name="LaButti K.M."/>
            <person name="Lechner B.E."/>
            <person name="Liimatainen K."/>
            <person name="Lipzen A."/>
            <person name="Lukacs Z."/>
            <person name="Mihaltcheva S."/>
            <person name="Morgado L.N."/>
            <person name="Niskanen T."/>
            <person name="Noordeloos M.E."/>
            <person name="Ohm R.A."/>
            <person name="Ortiz-Santana B."/>
            <person name="Ovrebo C."/>
            <person name="Racz N."/>
            <person name="Riley R."/>
            <person name="Savchenko A."/>
            <person name="Shiryaev A."/>
            <person name="Soop K."/>
            <person name="Spirin V."/>
            <person name="Szebenyi C."/>
            <person name="Tomsovsky M."/>
            <person name="Tulloss R.E."/>
            <person name="Uehling J."/>
            <person name="Grigoriev I.V."/>
            <person name="Vagvolgyi C."/>
            <person name="Papp T."/>
            <person name="Martin F.M."/>
            <person name="Miettinen O."/>
            <person name="Hibbett D.S."/>
            <person name="Nagy L.G."/>
        </authorList>
    </citation>
    <scope>NUCLEOTIDE SEQUENCE [LARGE SCALE GENOMIC DNA]</scope>
    <source>
        <strain evidence="2 3">CBS 121175</strain>
    </source>
</reference>
<keyword evidence="3" id="KW-1185">Reference proteome</keyword>